<accession>A0A4Y7PEU2</accession>
<dbReference type="GO" id="GO:0032784">
    <property type="term" value="P:regulation of DNA-templated transcription elongation"/>
    <property type="evidence" value="ECO:0007669"/>
    <property type="project" value="InterPro"/>
</dbReference>
<dbReference type="EMBL" id="ML170428">
    <property type="protein sequence ID" value="TDL13934.1"/>
    <property type="molecule type" value="Genomic_DNA"/>
</dbReference>
<evidence type="ECO:0000256" key="1">
    <source>
        <dbReference type="SAM" id="MobiDB-lite"/>
    </source>
</evidence>
<organism evidence="2 3">
    <name type="scientific">Rickenella mellea</name>
    <dbReference type="NCBI Taxonomy" id="50990"/>
    <lineage>
        <taxon>Eukaryota</taxon>
        <taxon>Fungi</taxon>
        <taxon>Dikarya</taxon>
        <taxon>Basidiomycota</taxon>
        <taxon>Agaricomycotina</taxon>
        <taxon>Agaricomycetes</taxon>
        <taxon>Hymenochaetales</taxon>
        <taxon>Rickenellaceae</taxon>
        <taxon>Rickenella</taxon>
    </lineage>
</organism>
<dbReference type="PANTHER" id="PTHR11125:SF7">
    <property type="entry name" value="TRANSCRIPTION ELONGATION FACTOR SPT5"/>
    <property type="match status" value="1"/>
</dbReference>
<dbReference type="GO" id="GO:0003729">
    <property type="term" value="F:mRNA binding"/>
    <property type="evidence" value="ECO:0007669"/>
    <property type="project" value="TreeGrafter"/>
</dbReference>
<dbReference type="GO" id="GO:0006357">
    <property type="term" value="P:regulation of transcription by RNA polymerase II"/>
    <property type="evidence" value="ECO:0007669"/>
    <property type="project" value="InterPro"/>
</dbReference>
<protein>
    <recommendedName>
        <fullName evidence="4">NGN domain-containing protein</fullName>
    </recommendedName>
</protein>
<feature type="compositionally biased region" description="Acidic residues" evidence="1">
    <location>
        <begin position="33"/>
        <end position="47"/>
    </location>
</feature>
<evidence type="ECO:0000313" key="2">
    <source>
        <dbReference type="EMBL" id="TDL13934.1"/>
    </source>
</evidence>
<reference evidence="2 3" key="1">
    <citation type="submission" date="2018-06" db="EMBL/GenBank/DDBJ databases">
        <title>A transcriptomic atlas of mushroom development highlights an independent origin of complex multicellularity.</title>
        <authorList>
            <consortium name="DOE Joint Genome Institute"/>
            <person name="Krizsan K."/>
            <person name="Almasi E."/>
            <person name="Merenyi Z."/>
            <person name="Sahu N."/>
            <person name="Viragh M."/>
            <person name="Koszo T."/>
            <person name="Mondo S."/>
            <person name="Kiss B."/>
            <person name="Balint B."/>
            <person name="Kues U."/>
            <person name="Barry K."/>
            <person name="Hegedus J.C."/>
            <person name="Henrissat B."/>
            <person name="Johnson J."/>
            <person name="Lipzen A."/>
            <person name="Ohm R."/>
            <person name="Nagy I."/>
            <person name="Pangilinan J."/>
            <person name="Yan J."/>
            <person name="Xiong Y."/>
            <person name="Grigoriev I.V."/>
            <person name="Hibbett D.S."/>
            <person name="Nagy L.G."/>
        </authorList>
    </citation>
    <scope>NUCLEOTIDE SEQUENCE [LARGE SCALE GENOMIC DNA]</scope>
    <source>
        <strain evidence="2 3">SZMC22713</strain>
    </source>
</reference>
<proteinExistence type="predicted"/>
<dbReference type="InterPro" id="IPR036735">
    <property type="entry name" value="NGN_dom_sf"/>
</dbReference>
<dbReference type="GO" id="GO:0006368">
    <property type="term" value="P:transcription elongation by RNA polymerase II"/>
    <property type="evidence" value="ECO:0007669"/>
    <property type="project" value="TreeGrafter"/>
</dbReference>
<feature type="non-terminal residue" evidence="2">
    <location>
        <position position="296"/>
    </location>
</feature>
<gene>
    <name evidence="2" type="ORF">BD410DRAFT_846495</name>
</gene>
<dbReference type="Gene3D" id="3.30.70.940">
    <property type="entry name" value="NusG, N-terminal domain"/>
    <property type="match status" value="1"/>
</dbReference>
<evidence type="ECO:0000313" key="3">
    <source>
        <dbReference type="Proteomes" id="UP000294933"/>
    </source>
</evidence>
<dbReference type="VEuPathDB" id="FungiDB:BD410DRAFT_846495"/>
<dbReference type="GO" id="GO:0032044">
    <property type="term" value="C:DSIF complex"/>
    <property type="evidence" value="ECO:0007669"/>
    <property type="project" value="TreeGrafter"/>
</dbReference>
<keyword evidence="3" id="KW-1185">Reference proteome</keyword>
<dbReference type="AlphaFoldDB" id="A0A4Y7PEU2"/>
<dbReference type="Proteomes" id="UP000294933">
    <property type="component" value="Unassembled WGS sequence"/>
</dbReference>
<evidence type="ECO:0008006" key="4">
    <source>
        <dbReference type="Google" id="ProtNLM"/>
    </source>
</evidence>
<name>A0A4Y7PEU2_9AGAM</name>
<dbReference type="PANTHER" id="PTHR11125">
    <property type="entry name" value="SUPPRESSOR OF TY 5"/>
    <property type="match status" value="1"/>
</dbReference>
<dbReference type="InterPro" id="IPR039659">
    <property type="entry name" value="SPT5"/>
</dbReference>
<feature type="region of interest" description="Disordered" evidence="1">
    <location>
        <begin position="24"/>
        <end position="57"/>
    </location>
</feature>
<dbReference type="STRING" id="50990.A0A4Y7PEU2"/>
<sequence length="296" mass="33453">MDASSPRPAKRQRLSEVNARLFLDTEAQVVGDESSEEEEENGDFLDDNPEHDPGHTTPAIFRAIRDEDTQAAFDLANRFKRDYPGDQRNALDRDCNGVGSLIREGLVEDPDWKVFIVDVKVGHEEKAAQCVSRKAHSLQLHIDAFACRSVSGHFYIQSKSLSLVHSLCSGLINIYPAKSCLVPENNLVDVFRLRIKETEPTDGAQVKADSDDSRSVIPRWVVLSRGEYKGDTALVMKPGPDDKLTLAIVPWIPTLDPRKPERRLWRYEDIPPDCRDEAEVDESRFSLKWGGEEFQH</sequence>